<dbReference type="InterPro" id="IPR051645">
    <property type="entry name" value="PER33/POM33_regulator"/>
</dbReference>
<dbReference type="GO" id="GO:0005783">
    <property type="term" value="C:endoplasmic reticulum"/>
    <property type="evidence" value="ECO:0007669"/>
    <property type="project" value="TreeGrafter"/>
</dbReference>
<name>A0A423WG96_CYTCH</name>
<accession>A0A423WG96</accession>
<evidence type="ECO:0000256" key="2">
    <source>
        <dbReference type="ARBA" id="ARBA00007322"/>
    </source>
</evidence>
<keyword evidence="8" id="KW-1185">Reference proteome</keyword>
<evidence type="ECO:0000256" key="4">
    <source>
        <dbReference type="ARBA" id="ARBA00022989"/>
    </source>
</evidence>
<reference evidence="7 8" key="1">
    <citation type="submission" date="2015-09" db="EMBL/GenBank/DDBJ databases">
        <title>Host preference determinants of Valsa canker pathogens revealed by comparative genomics.</title>
        <authorList>
            <person name="Yin Z."/>
            <person name="Huang L."/>
        </authorList>
    </citation>
    <scope>NUCLEOTIDE SEQUENCE [LARGE SCALE GENOMIC DNA]</scope>
    <source>
        <strain evidence="7 8">YSFL</strain>
    </source>
</reference>
<feature type="transmembrane region" description="Helical" evidence="6">
    <location>
        <begin position="58"/>
        <end position="77"/>
    </location>
</feature>
<organism evidence="7 8">
    <name type="scientific">Cytospora chrysosperma</name>
    <name type="common">Cytospora canker fungus</name>
    <name type="synonym">Sphaeria chrysosperma</name>
    <dbReference type="NCBI Taxonomy" id="252740"/>
    <lineage>
        <taxon>Eukaryota</taxon>
        <taxon>Fungi</taxon>
        <taxon>Dikarya</taxon>
        <taxon>Ascomycota</taxon>
        <taxon>Pezizomycotina</taxon>
        <taxon>Sordariomycetes</taxon>
        <taxon>Sordariomycetidae</taxon>
        <taxon>Diaporthales</taxon>
        <taxon>Cytosporaceae</taxon>
        <taxon>Cytospora</taxon>
    </lineage>
</organism>
<feature type="transmembrane region" description="Helical" evidence="6">
    <location>
        <begin position="103"/>
        <end position="129"/>
    </location>
</feature>
<evidence type="ECO:0000256" key="5">
    <source>
        <dbReference type="ARBA" id="ARBA00023136"/>
    </source>
</evidence>
<comment type="similarity">
    <text evidence="2">Belongs to the PER33/POM33 family.</text>
</comment>
<keyword evidence="4 6" id="KW-1133">Transmembrane helix</keyword>
<dbReference type="PANTHER" id="PTHR12703:SF4">
    <property type="entry name" value="TRANSMEMBRANE PROTEIN 33"/>
    <property type="match status" value="1"/>
</dbReference>
<evidence type="ECO:0000256" key="6">
    <source>
        <dbReference type="SAM" id="Phobius"/>
    </source>
</evidence>
<dbReference type="GO" id="GO:0016020">
    <property type="term" value="C:membrane"/>
    <property type="evidence" value="ECO:0007669"/>
    <property type="project" value="UniProtKB-SubCell"/>
</dbReference>
<gene>
    <name evidence="7" type="ORF">VSDG_02339</name>
</gene>
<evidence type="ECO:0000256" key="1">
    <source>
        <dbReference type="ARBA" id="ARBA00004141"/>
    </source>
</evidence>
<keyword evidence="3 6" id="KW-0812">Transmembrane</keyword>
<keyword evidence="5 6" id="KW-0472">Membrane</keyword>
<dbReference type="Pfam" id="PF03661">
    <property type="entry name" value="TMEM33_Pom33"/>
    <property type="match status" value="1"/>
</dbReference>
<dbReference type="GO" id="GO:0061024">
    <property type="term" value="P:membrane organization"/>
    <property type="evidence" value="ECO:0007669"/>
    <property type="project" value="TreeGrafter"/>
</dbReference>
<dbReference type="STRING" id="252740.A0A423WG96"/>
<dbReference type="GO" id="GO:0071786">
    <property type="term" value="P:endoplasmic reticulum tubular network organization"/>
    <property type="evidence" value="ECO:0007669"/>
    <property type="project" value="TreeGrafter"/>
</dbReference>
<dbReference type="PANTHER" id="PTHR12703">
    <property type="entry name" value="TRANSMEMBRANE PROTEIN 33"/>
    <property type="match status" value="1"/>
</dbReference>
<proteinExistence type="inferred from homology"/>
<dbReference type="Proteomes" id="UP000284375">
    <property type="component" value="Unassembled WGS sequence"/>
</dbReference>
<dbReference type="InterPro" id="IPR005344">
    <property type="entry name" value="TMEM33/Pom33"/>
</dbReference>
<protein>
    <recommendedName>
        <fullName evidence="9">Nucleoporin POM33</fullName>
    </recommendedName>
</protein>
<comment type="caution">
    <text evidence="7">The sequence shown here is derived from an EMBL/GenBank/DDBJ whole genome shotgun (WGS) entry which is preliminary data.</text>
</comment>
<dbReference type="OrthoDB" id="5581259at2759"/>
<evidence type="ECO:0008006" key="9">
    <source>
        <dbReference type="Google" id="ProtNLM"/>
    </source>
</evidence>
<feature type="transmembrane region" description="Helical" evidence="6">
    <location>
        <begin position="15"/>
        <end position="38"/>
    </location>
</feature>
<evidence type="ECO:0000313" key="7">
    <source>
        <dbReference type="EMBL" id="ROW02318.1"/>
    </source>
</evidence>
<dbReference type="EMBL" id="LJZO01000005">
    <property type="protein sequence ID" value="ROW02318.1"/>
    <property type="molecule type" value="Genomic_DNA"/>
</dbReference>
<comment type="subcellular location">
    <subcellularLocation>
        <location evidence="1">Membrane</location>
        <topology evidence="1">Multi-pass membrane protein</topology>
    </subcellularLocation>
</comment>
<evidence type="ECO:0000313" key="8">
    <source>
        <dbReference type="Proteomes" id="UP000284375"/>
    </source>
</evidence>
<evidence type="ECO:0000256" key="3">
    <source>
        <dbReference type="ARBA" id="ARBA00022692"/>
    </source>
</evidence>
<sequence length="284" mass="31478">MAPPPPASMPLTQRLIAVAQTLQFAWFIGHLTLILSVIRYSLSWIRMNYYTRMAQFSYRLAFMAAALTYGIVVYKTLRARSKAGMKLSPQVAITLIGDENVQYLLMALIWLFSPQYPIAMLPYCVYSVFHFATYTRSTVIPTVVPPTQGATSPGGKPQYNSHPLADAIGNFVKEYYDASMSVVSGLEIALWARLLLSAILFQRRSWILLAIYSTFLRARFGQSAHVQGSFARLEARIDNLVGAQGTPPAARQVWDGVKGGARQFYSATDLSKYANGAAVPKKTS</sequence>
<dbReference type="AlphaFoldDB" id="A0A423WG96"/>